<reference evidence="3" key="1">
    <citation type="journal article" date="2012" name="PLoS Negl. Trop. Dis.">
        <title>A systematically improved high quality genome and transcriptome of the human blood fluke Schistosoma mansoni.</title>
        <authorList>
            <person name="Protasio A.V."/>
            <person name="Tsai I.J."/>
            <person name="Babbage A."/>
            <person name="Nichol S."/>
            <person name="Hunt M."/>
            <person name="Aslett M.A."/>
            <person name="De Silva N."/>
            <person name="Velarde G.S."/>
            <person name="Anderson T.J."/>
            <person name="Clark R.C."/>
            <person name="Davidson C."/>
            <person name="Dillon G.P."/>
            <person name="Holroyd N.E."/>
            <person name="LoVerde P.T."/>
            <person name="Lloyd C."/>
            <person name="McQuillan J."/>
            <person name="Oliveira G."/>
            <person name="Otto T.D."/>
            <person name="Parker-Manuel S.J."/>
            <person name="Quail M.A."/>
            <person name="Wilson R.A."/>
            <person name="Zerlotini A."/>
            <person name="Dunne D.W."/>
            <person name="Berriman M."/>
        </authorList>
    </citation>
    <scope>NUCLEOTIDE SEQUENCE [LARGE SCALE GENOMIC DNA]</scope>
    <source>
        <strain evidence="3">Puerto Rican</strain>
    </source>
</reference>
<sequence length="596" mass="69520">MFLLQEFILYWLYFTVEQIYLYPNFHFTILLIYVQRHENKTNMAPTNNIPHTLKQSLLANKNQDPLCIDYHMLADILPKPPELPIPNEPNFIPNELYNLTISKYYNGMKLCVDDYSQTETTEILDLNELKHKLNNILLIINEYPKQINQIKNGSNYQMKLIIDEISLNIYKMIQSRLYNLSRSYNKSIEQIRGTCRTQLANTIAILNGLMNTAKRYDRTAIENSLRDRIVELETVLQQNELDMKCLQEKFKELEDKYDSLNLEMPNIVISRSSSMELLPTRAIPPIAVVLVHEDKSVQVDSFDRKKESLEKERNGLLEQIEVLKSALSAVQSQARSLTEQHDQSERRINELNNQLNGFKTNYMKLEKQLIDKNNELTTFKQKVISSESRFNEIITSMNNLRIEKSQLEHDYRNKHDSEMLQLKQQLDDLLKNKEILERECDSLRNELARSNQKPKVLEPITESSSASALREQALIAEIIRLRRDLNRLQEASESRIRCLRNRVQAISEETFKRHTLEMKVSQLHTAALKYANEFGQLTSSNKPYNHIGEDKTKCKEANLFPLPPITLPISNKISHQNTMELGNSLRSTLSSFVRTN</sequence>
<name>A0A3Q0KFA7_SCHMA</name>
<accession>A0A3Q0KFA7</accession>
<dbReference type="STRING" id="6183.A0A3Q0KFA7"/>
<organism evidence="3 4">
    <name type="scientific">Schistosoma mansoni</name>
    <name type="common">Blood fluke</name>
    <dbReference type="NCBI Taxonomy" id="6183"/>
    <lineage>
        <taxon>Eukaryota</taxon>
        <taxon>Metazoa</taxon>
        <taxon>Spiralia</taxon>
        <taxon>Lophotrochozoa</taxon>
        <taxon>Platyhelminthes</taxon>
        <taxon>Trematoda</taxon>
        <taxon>Digenea</taxon>
        <taxon>Strigeidida</taxon>
        <taxon>Schistosomatoidea</taxon>
        <taxon>Schistosomatidae</taxon>
        <taxon>Schistosoma</taxon>
    </lineage>
</organism>
<feature type="domain" description="DUF4709" evidence="2">
    <location>
        <begin position="112"/>
        <end position="206"/>
    </location>
</feature>
<dbReference type="Proteomes" id="UP000008854">
    <property type="component" value="Unassembled WGS sequence"/>
</dbReference>
<evidence type="ECO:0000313" key="3">
    <source>
        <dbReference type="Proteomes" id="UP000008854"/>
    </source>
</evidence>
<keyword evidence="1" id="KW-0175">Coiled coil</keyword>
<dbReference type="InterPro" id="IPR031651">
    <property type="entry name" value="DUF4709"/>
</dbReference>
<evidence type="ECO:0000259" key="2">
    <source>
        <dbReference type="Pfam" id="PF15821"/>
    </source>
</evidence>
<feature type="coiled-coil region" evidence="1">
    <location>
        <begin position="292"/>
        <end position="382"/>
    </location>
</feature>
<dbReference type="PANTHER" id="PTHR22382">
    <property type="entry name" value="RIKEN CDNA 4921504E06 GENE"/>
    <property type="match status" value="1"/>
</dbReference>
<dbReference type="Gene3D" id="1.10.287.1490">
    <property type="match status" value="1"/>
</dbReference>
<dbReference type="Pfam" id="PF15821">
    <property type="entry name" value="DUF4709"/>
    <property type="match status" value="1"/>
</dbReference>
<reference evidence="4" key="2">
    <citation type="submission" date="2018-12" db="UniProtKB">
        <authorList>
            <consortium name="WormBaseParasite"/>
        </authorList>
    </citation>
    <scope>IDENTIFICATION</scope>
    <source>
        <strain evidence="4">Puerto Rican</strain>
    </source>
</reference>
<dbReference type="WBParaSite" id="Smp_045600.1">
    <property type="protein sequence ID" value="Smp_045600.1"/>
    <property type="gene ID" value="Smp_045600"/>
</dbReference>
<feature type="coiled-coil region" evidence="1">
    <location>
        <begin position="229"/>
        <end position="263"/>
    </location>
</feature>
<evidence type="ECO:0000256" key="1">
    <source>
        <dbReference type="SAM" id="Coils"/>
    </source>
</evidence>
<feature type="coiled-coil region" evidence="1">
    <location>
        <begin position="412"/>
        <end position="509"/>
    </location>
</feature>
<keyword evidence="3" id="KW-1185">Reference proteome</keyword>
<dbReference type="SUPFAM" id="SSF57997">
    <property type="entry name" value="Tropomyosin"/>
    <property type="match status" value="1"/>
</dbReference>
<dbReference type="InParanoid" id="A0A3Q0KFA7"/>
<protein>
    <submittedName>
        <fullName evidence="4">DUF4709 domain-containing protein</fullName>
    </submittedName>
</protein>
<dbReference type="InterPro" id="IPR040119">
    <property type="entry name" value="C10orf67-like"/>
</dbReference>
<dbReference type="PANTHER" id="PTHR22382:SF7">
    <property type="entry name" value="RIKEN CDNA 4921504E06 GENE"/>
    <property type="match status" value="1"/>
</dbReference>
<dbReference type="AlphaFoldDB" id="A0A3Q0KFA7"/>
<evidence type="ECO:0000313" key="4">
    <source>
        <dbReference type="WBParaSite" id="Smp_045600.1"/>
    </source>
</evidence>
<proteinExistence type="predicted"/>